<gene>
    <name evidence="2" type="ORF">BJ212DRAFT_1289404</name>
</gene>
<dbReference type="OrthoDB" id="2691406at2759"/>
<proteinExistence type="predicted"/>
<sequence>CTGISLQARVADVLDQHLEGLSVDKLAEAVNLDEIEIVRVLRALTLMGCFKEGSTHARGVFANNRVSLILKSSNNTGYYTRLHSQGVSNAARVFYDTMIDLQDHVRLTMHPGYLASRSGYEG</sequence>
<feature type="non-terminal residue" evidence="2">
    <location>
        <position position="1"/>
    </location>
</feature>
<dbReference type="InterPro" id="IPR036388">
    <property type="entry name" value="WH-like_DNA-bd_sf"/>
</dbReference>
<dbReference type="SUPFAM" id="SSF46785">
    <property type="entry name" value="Winged helix' DNA-binding domain"/>
    <property type="match status" value="1"/>
</dbReference>
<accession>A0A9P7DLB6</accession>
<name>A0A9P7DLB6_9AGAM</name>
<comment type="caution">
    <text evidence="2">The sequence shown here is derived from an EMBL/GenBank/DDBJ whole genome shotgun (WGS) entry which is preliminary data.</text>
</comment>
<dbReference type="Gene3D" id="1.10.10.10">
    <property type="entry name" value="Winged helix-like DNA-binding domain superfamily/Winged helix DNA-binding domain"/>
    <property type="match status" value="1"/>
</dbReference>
<dbReference type="InterPro" id="IPR012967">
    <property type="entry name" value="COMT_dimerisation"/>
</dbReference>
<evidence type="ECO:0000313" key="2">
    <source>
        <dbReference type="EMBL" id="KAG1797661.1"/>
    </source>
</evidence>
<dbReference type="AlphaFoldDB" id="A0A9P7DLB6"/>
<dbReference type="GO" id="GO:0046983">
    <property type="term" value="F:protein dimerization activity"/>
    <property type="evidence" value="ECO:0007669"/>
    <property type="project" value="InterPro"/>
</dbReference>
<organism evidence="2 3">
    <name type="scientific">Suillus subaureus</name>
    <dbReference type="NCBI Taxonomy" id="48587"/>
    <lineage>
        <taxon>Eukaryota</taxon>
        <taxon>Fungi</taxon>
        <taxon>Dikarya</taxon>
        <taxon>Basidiomycota</taxon>
        <taxon>Agaricomycotina</taxon>
        <taxon>Agaricomycetes</taxon>
        <taxon>Agaricomycetidae</taxon>
        <taxon>Boletales</taxon>
        <taxon>Suillineae</taxon>
        <taxon>Suillaceae</taxon>
        <taxon>Suillus</taxon>
    </lineage>
</organism>
<dbReference type="InterPro" id="IPR036390">
    <property type="entry name" value="WH_DNA-bd_sf"/>
</dbReference>
<dbReference type="RefSeq" id="XP_041185532.1">
    <property type="nucleotide sequence ID" value="XM_041332054.1"/>
</dbReference>
<keyword evidence="3" id="KW-1185">Reference proteome</keyword>
<reference evidence="2" key="1">
    <citation type="journal article" date="2020" name="New Phytol.">
        <title>Comparative genomics reveals dynamic genome evolution in host specialist ectomycorrhizal fungi.</title>
        <authorList>
            <person name="Lofgren L.A."/>
            <person name="Nguyen N.H."/>
            <person name="Vilgalys R."/>
            <person name="Ruytinx J."/>
            <person name="Liao H.L."/>
            <person name="Branco S."/>
            <person name="Kuo A."/>
            <person name="LaButti K."/>
            <person name="Lipzen A."/>
            <person name="Andreopoulos W."/>
            <person name="Pangilinan J."/>
            <person name="Riley R."/>
            <person name="Hundley H."/>
            <person name="Na H."/>
            <person name="Barry K."/>
            <person name="Grigoriev I.V."/>
            <person name="Stajich J.E."/>
            <person name="Kennedy P.G."/>
        </authorList>
    </citation>
    <scope>NUCLEOTIDE SEQUENCE</scope>
    <source>
        <strain evidence="2">MN1</strain>
    </source>
</reference>
<dbReference type="Proteomes" id="UP000807769">
    <property type="component" value="Unassembled WGS sequence"/>
</dbReference>
<feature type="domain" description="O-methyltransferase dimerisation" evidence="1">
    <location>
        <begin position="7"/>
        <end position="69"/>
    </location>
</feature>
<evidence type="ECO:0000313" key="3">
    <source>
        <dbReference type="Proteomes" id="UP000807769"/>
    </source>
</evidence>
<protein>
    <recommendedName>
        <fullName evidence="1">O-methyltransferase dimerisation domain-containing protein</fullName>
    </recommendedName>
</protein>
<dbReference type="GeneID" id="64626071"/>
<dbReference type="Pfam" id="PF08100">
    <property type="entry name" value="Dimerisation"/>
    <property type="match status" value="1"/>
</dbReference>
<dbReference type="EMBL" id="JABBWG010000199">
    <property type="protein sequence ID" value="KAG1797661.1"/>
    <property type="molecule type" value="Genomic_DNA"/>
</dbReference>
<evidence type="ECO:0000259" key="1">
    <source>
        <dbReference type="Pfam" id="PF08100"/>
    </source>
</evidence>